<accession>A0ABR6D034</accession>
<organism evidence="2 3">
    <name type="scientific">Micrococcus yunnanensis</name>
    <dbReference type="NCBI Taxonomy" id="566027"/>
    <lineage>
        <taxon>Bacteria</taxon>
        <taxon>Bacillati</taxon>
        <taxon>Actinomycetota</taxon>
        <taxon>Actinomycetes</taxon>
        <taxon>Micrococcales</taxon>
        <taxon>Micrococcaceae</taxon>
        <taxon>Micrococcus</taxon>
    </lineage>
</organism>
<evidence type="ECO:0000313" key="2">
    <source>
        <dbReference type="EMBL" id="MBA9059437.1"/>
    </source>
</evidence>
<dbReference type="RefSeq" id="WP_060973475.1">
    <property type="nucleotide sequence ID" value="NZ_BAAAYW010000006.1"/>
</dbReference>
<dbReference type="Proteomes" id="UP000572670">
    <property type="component" value="Unassembled WGS sequence"/>
</dbReference>
<dbReference type="EMBL" id="JACJIK010000001">
    <property type="protein sequence ID" value="MBA9059437.1"/>
    <property type="molecule type" value="Genomic_DNA"/>
</dbReference>
<keyword evidence="3" id="KW-1185">Reference proteome</keyword>
<proteinExistence type="predicted"/>
<dbReference type="Pfam" id="PF10099">
    <property type="entry name" value="RskA_C"/>
    <property type="match status" value="1"/>
</dbReference>
<feature type="domain" description="Anti-sigma K factor RskA C-terminal" evidence="1">
    <location>
        <begin position="131"/>
        <end position="252"/>
    </location>
</feature>
<protein>
    <recommendedName>
        <fullName evidence="1">Anti-sigma K factor RskA C-terminal domain-containing protein</fullName>
    </recommendedName>
</protein>
<evidence type="ECO:0000259" key="1">
    <source>
        <dbReference type="Pfam" id="PF10099"/>
    </source>
</evidence>
<evidence type="ECO:0000313" key="3">
    <source>
        <dbReference type="Proteomes" id="UP000572670"/>
    </source>
</evidence>
<dbReference type="InterPro" id="IPR018764">
    <property type="entry name" value="RskA_C"/>
</dbReference>
<dbReference type="GeneID" id="93363501"/>
<sequence>MPEREHPRGRQPAEEISDLAVRLHERVRGDGGPLAAPADVAASLHPEDAAELEAILRVLAALDGPAPDLADPPPHLWGRIAAELGPETEAVAHDGPLQGEATGEDVAPDGVAPVRPIGSGPSAARGRWWPVAAAAAAGLVIGGGAVGAALGGGDDLIGTAVMASVTTDGSPARAEMTRAADGEMHLAVHVPQVPAPEDGYLEVWIRDEAASRMISLGTVTRQDTTLTVPEGVDLASYPVLDVSHEHFDGDPSHSTLSLWVGEMHRTT</sequence>
<gene>
    <name evidence="2" type="ORF">HDA34_001144</name>
</gene>
<reference evidence="2 3" key="1">
    <citation type="submission" date="2020-08" db="EMBL/GenBank/DDBJ databases">
        <title>Sequencing the genomes of 1000 actinobacteria strains.</title>
        <authorList>
            <person name="Klenk H.-P."/>
        </authorList>
    </citation>
    <scope>NUCLEOTIDE SEQUENCE [LARGE SCALE GENOMIC DNA]</scope>
    <source>
        <strain evidence="2 3">DSM 21948</strain>
    </source>
</reference>
<comment type="caution">
    <text evidence="2">The sequence shown here is derived from an EMBL/GenBank/DDBJ whole genome shotgun (WGS) entry which is preliminary data.</text>
</comment>
<name>A0ABR6D034_9MICC</name>